<keyword evidence="2" id="KW-1185">Reference proteome</keyword>
<sequence>MTVHLVKLCVGIDRLPDLRLWQAKRLDDLSRAGQVAELCHKTKQMPRRKDEVLDGGSLYWVIKGFVSARQRIVDLKETVREDGSPCCGIVLDPAIIETRPHPRRPFQGWRYLEVGEAPPDLSASDDSIADMPPGMREELRSLRLID</sequence>
<organism evidence="1 2">
    <name type="scientific">Methyloceanibacter caenitepidi</name>
    <dbReference type="NCBI Taxonomy" id="1384459"/>
    <lineage>
        <taxon>Bacteria</taxon>
        <taxon>Pseudomonadati</taxon>
        <taxon>Pseudomonadota</taxon>
        <taxon>Alphaproteobacteria</taxon>
        <taxon>Hyphomicrobiales</taxon>
        <taxon>Hyphomicrobiaceae</taxon>
        <taxon>Methyloceanibacter</taxon>
    </lineage>
</organism>
<dbReference type="Proteomes" id="UP000031643">
    <property type="component" value="Chromosome"/>
</dbReference>
<dbReference type="PIRSF" id="PIRSF032025">
    <property type="entry name" value="UCP032025"/>
    <property type="match status" value="1"/>
</dbReference>
<name>A0A0A8K6Q7_9HYPH</name>
<dbReference type="RefSeq" id="WP_045367431.1">
    <property type="nucleotide sequence ID" value="NZ_AP014648.1"/>
</dbReference>
<dbReference type="HOGENOM" id="CLU_130421_0_0_5"/>
<dbReference type="STRING" id="1384459.GL4_2242"/>
<evidence type="ECO:0000313" key="1">
    <source>
        <dbReference type="EMBL" id="BAQ17684.1"/>
    </source>
</evidence>
<gene>
    <name evidence="1" type="ORF">GL4_2242</name>
</gene>
<dbReference type="KEGG" id="mcg:GL4_2242"/>
<dbReference type="Pfam" id="PF07370">
    <property type="entry name" value="DUF1489"/>
    <property type="match status" value="1"/>
</dbReference>
<proteinExistence type="predicted"/>
<accession>A0A0A8K6Q7</accession>
<dbReference type="OrthoDB" id="9798292at2"/>
<dbReference type="AlphaFoldDB" id="A0A0A8K6Q7"/>
<reference evidence="1 2" key="1">
    <citation type="submission" date="2014-09" db="EMBL/GenBank/DDBJ databases">
        <title>Genome sequencing of Methyloceanibacter caenitepidi Gela4.</title>
        <authorList>
            <person name="Takeuchi M."/>
            <person name="Susumu S."/>
            <person name="Kamagata Y."/>
            <person name="Oshima K."/>
            <person name="Hattori M."/>
            <person name="Iwasaki W."/>
        </authorList>
    </citation>
    <scope>NUCLEOTIDE SEQUENCE [LARGE SCALE GENOMIC DNA]</scope>
    <source>
        <strain evidence="1 2">Gela4</strain>
    </source>
</reference>
<protein>
    <submittedName>
        <fullName evidence="1">Uncharacterized protein</fullName>
    </submittedName>
</protein>
<dbReference type="EMBL" id="AP014648">
    <property type="protein sequence ID" value="BAQ17684.1"/>
    <property type="molecule type" value="Genomic_DNA"/>
</dbReference>
<evidence type="ECO:0000313" key="2">
    <source>
        <dbReference type="Proteomes" id="UP000031643"/>
    </source>
</evidence>
<dbReference type="InterPro" id="IPR008320">
    <property type="entry name" value="UCP032025"/>
</dbReference>